<evidence type="ECO:0000256" key="5">
    <source>
        <dbReference type="RuleBase" id="RU364035"/>
    </source>
</evidence>
<dbReference type="GO" id="GO:0016973">
    <property type="term" value="P:poly(A)+ mRNA export from nucleus"/>
    <property type="evidence" value="ECO:0007669"/>
    <property type="project" value="TreeGrafter"/>
</dbReference>
<sequence length="443" mass="48800">MTKCSCNIARLLVSFTKEFELDDVGRALDYWSLLKGLKTPSGSDVFEMAVSRAVYLTGQADAILGVLGTDGKRCPALIDEYLDDPSDTICRVAHDTELGGDCTQAVKLYMLANTPLKAIELLCSELSDSIRVNRSRMGELRCLAEDVISGNDDFAYYLEKNNIQLMRHFFNGQMRCINLFFLIKKLEQHQVSGANILGDTGLKTPSGSDVFEMAVSRAVYLTGQADAILGVLGTDGKRCPALIDEYLDDPSDTICRVAHDTELGGDCTQAVKLYMLANTPLKAVELLCSELSDSIRVNRSRMGELRCLAEDVISAQSELRASVLSTMCILLDIGILIDLCETDQPDKALSVSQQLRLIPVDLDQVPVIVGEFHLVPQKVREVIPDLCLHLMRCMVNAIHSTVDPTVKYVKQVKAIVVYAATVNYKFPQHITSRLLQLQATVAV</sequence>
<evidence type="ECO:0000256" key="3">
    <source>
        <dbReference type="ARBA" id="ARBA00023132"/>
    </source>
</evidence>
<keyword evidence="3 5" id="KW-0906">Nuclear pore complex</keyword>
<comment type="subcellular location">
    <subcellularLocation>
        <location evidence="1 5">Nucleus</location>
        <location evidence="1 5">Nuclear pore complex</location>
    </subcellularLocation>
</comment>
<evidence type="ECO:0000256" key="4">
    <source>
        <dbReference type="ARBA" id="ARBA00023242"/>
    </source>
</evidence>
<comment type="similarity">
    <text evidence="2 5">Belongs to the nucleoporin interacting component (NIC) family.</text>
</comment>
<name>W2TEJ9_NECAM</name>
<dbReference type="Proteomes" id="UP000053676">
    <property type="component" value="Unassembled WGS sequence"/>
</dbReference>
<dbReference type="PANTHER" id="PTHR11225:SF4">
    <property type="entry name" value="NUCLEAR PORE COMPLEX PROTEIN NUP93"/>
    <property type="match status" value="1"/>
</dbReference>
<keyword evidence="7" id="KW-1185">Reference proteome</keyword>
<dbReference type="STRING" id="51031.W2TEJ9"/>
<dbReference type="GO" id="GO:0005643">
    <property type="term" value="C:nuclear pore"/>
    <property type="evidence" value="ECO:0007669"/>
    <property type="project" value="UniProtKB-SubCell"/>
</dbReference>
<dbReference type="OrthoDB" id="1918363at2759"/>
<evidence type="ECO:0000256" key="2">
    <source>
        <dbReference type="ARBA" id="ARBA00010186"/>
    </source>
</evidence>
<organism evidence="6 7">
    <name type="scientific">Necator americanus</name>
    <name type="common">Human hookworm</name>
    <dbReference type="NCBI Taxonomy" id="51031"/>
    <lineage>
        <taxon>Eukaryota</taxon>
        <taxon>Metazoa</taxon>
        <taxon>Ecdysozoa</taxon>
        <taxon>Nematoda</taxon>
        <taxon>Chromadorea</taxon>
        <taxon>Rhabditida</taxon>
        <taxon>Rhabditina</taxon>
        <taxon>Rhabditomorpha</taxon>
        <taxon>Strongyloidea</taxon>
        <taxon>Ancylostomatidae</taxon>
        <taxon>Bunostominae</taxon>
        <taxon>Necator</taxon>
    </lineage>
</organism>
<dbReference type="KEGG" id="nai:NECAME_09712"/>
<dbReference type="InterPro" id="IPR007231">
    <property type="entry name" value="Nucleoporin_int_Nup93/Nic96"/>
</dbReference>
<evidence type="ECO:0000256" key="1">
    <source>
        <dbReference type="ARBA" id="ARBA00004567"/>
    </source>
</evidence>
<reference evidence="7" key="1">
    <citation type="journal article" date="2014" name="Nat. Genet.">
        <title>Genome of the human hookworm Necator americanus.</title>
        <authorList>
            <person name="Tang Y.T."/>
            <person name="Gao X."/>
            <person name="Rosa B.A."/>
            <person name="Abubucker S."/>
            <person name="Hallsworth-Pepin K."/>
            <person name="Martin J."/>
            <person name="Tyagi R."/>
            <person name="Heizer E."/>
            <person name="Zhang X."/>
            <person name="Bhonagiri-Palsikar V."/>
            <person name="Minx P."/>
            <person name="Warren W.C."/>
            <person name="Wang Q."/>
            <person name="Zhan B."/>
            <person name="Hotez P.J."/>
            <person name="Sternberg P.W."/>
            <person name="Dougall A."/>
            <person name="Gaze S.T."/>
            <person name="Mulvenna J."/>
            <person name="Sotillo J."/>
            <person name="Ranganathan S."/>
            <person name="Rabelo E.M."/>
            <person name="Wilson R.K."/>
            <person name="Felgner P.L."/>
            <person name="Bethony J."/>
            <person name="Hawdon J.M."/>
            <person name="Gasser R.B."/>
            <person name="Loukas A."/>
            <person name="Mitreva M."/>
        </authorList>
    </citation>
    <scope>NUCLEOTIDE SEQUENCE [LARGE SCALE GENOMIC DNA]</scope>
</reference>
<keyword evidence="5" id="KW-0472">Membrane</keyword>
<keyword evidence="5" id="KW-0653">Protein transport</keyword>
<keyword evidence="5" id="KW-0811">Translocation</keyword>
<dbReference type="GO" id="GO:0006606">
    <property type="term" value="P:protein import into nucleus"/>
    <property type="evidence" value="ECO:0007669"/>
    <property type="project" value="TreeGrafter"/>
</dbReference>
<accession>W2TEJ9</accession>
<dbReference type="PANTHER" id="PTHR11225">
    <property type="entry name" value="NUCLEAR PORE COMPLEX PROTEIN NUP93 NUCLEOPORIN NUP93 DEAD EYE PROTEIN"/>
    <property type="match status" value="1"/>
</dbReference>
<dbReference type="GO" id="GO:0017056">
    <property type="term" value="F:structural constituent of nuclear pore"/>
    <property type="evidence" value="ECO:0007669"/>
    <property type="project" value="InterPro"/>
</dbReference>
<keyword evidence="5" id="KW-0509">mRNA transport</keyword>
<gene>
    <name evidence="6" type="ORF">NECAME_09712</name>
</gene>
<evidence type="ECO:0000313" key="7">
    <source>
        <dbReference type="Proteomes" id="UP000053676"/>
    </source>
</evidence>
<dbReference type="EMBL" id="KI659403">
    <property type="protein sequence ID" value="ETN79626.1"/>
    <property type="molecule type" value="Genomic_DNA"/>
</dbReference>
<proteinExistence type="inferred from homology"/>
<keyword evidence="4 5" id="KW-0539">Nucleus</keyword>
<evidence type="ECO:0000313" key="6">
    <source>
        <dbReference type="EMBL" id="ETN79626.1"/>
    </source>
</evidence>
<protein>
    <recommendedName>
        <fullName evidence="5">Nuclear pore protein</fullName>
    </recommendedName>
</protein>
<dbReference type="AlphaFoldDB" id="W2TEJ9"/>
<keyword evidence="5" id="KW-0813">Transport</keyword>
<dbReference type="Pfam" id="PF04097">
    <property type="entry name" value="Nic96"/>
    <property type="match status" value="2"/>
</dbReference>